<gene>
    <name evidence="3" type="ORF">V5799_031637</name>
</gene>
<evidence type="ECO:0000256" key="2">
    <source>
        <dbReference type="SAM" id="Phobius"/>
    </source>
</evidence>
<dbReference type="InterPro" id="IPR024079">
    <property type="entry name" value="MetalloPept_cat_dom_sf"/>
</dbReference>
<dbReference type="InterPro" id="IPR000718">
    <property type="entry name" value="Peptidase_M13"/>
</dbReference>
<dbReference type="SUPFAM" id="SSF55486">
    <property type="entry name" value="Metalloproteases ('zincins'), catalytic domain"/>
    <property type="match status" value="2"/>
</dbReference>
<dbReference type="Gene3D" id="3.40.390.10">
    <property type="entry name" value="Collagenase (Catalytic Domain)"/>
    <property type="match status" value="1"/>
</dbReference>
<dbReference type="GO" id="GO:0006508">
    <property type="term" value="P:proteolysis"/>
    <property type="evidence" value="ECO:0007669"/>
    <property type="project" value="InterPro"/>
</dbReference>
<feature type="region of interest" description="Disordered" evidence="1">
    <location>
        <begin position="1"/>
        <end position="39"/>
    </location>
</feature>
<evidence type="ECO:0000313" key="4">
    <source>
        <dbReference type="Proteomes" id="UP001321473"/>
    </source>
</evidence>
<comment type="caution">
    <text evidence="3">The sequence shown here is derived from an EMBL/GenBank/DDBJ whole genome shotgun (WGS) entry which is preliminary data.</text>
</comment>
<keyword evidence="2" id="KW-0812">Transmembrane</keyword>
<feature type="transmembrane region" description="Helical" evidence="2">
    <location>
        <begin position="47"/>
        <end position="68"/>
    </location>
</feature>
<sequence length="713" mass="78682">MRSLRRQNLSDMHPWSPASPSHGGLLSPSQESSRFGHGPLQGGSSRAACVFATIVVVAVVTLTLFLWFRSHDAADHAGITAFQLRQLSLRCELEPRRIGEQTAAGEAEDACRDFHAFVCKKRRPAPRPLELRVAALAESIQEQNYETSKGSRRTQDTAAAVAALYKSCLYFVSSDTVPLNKERADEFFDAVRTVTKGMLRGLNTPSRLVQFQAILSAERGVPTYIFFAADAESGLFLDVRRPLSSFLDNVTLSSVFGTVAGILEVDKYDKKIDVGNLLTIDNDLWRTWDSTRRSKRVSLKTLSGVQAGSPLSPDDWYIAFGGSPLVYSSKNYTVQVSSIENLERALTALFFRMKRTEAAVYILTYILLPEEMLVAYMHRRSQNVCFGLTRHVLGDIWDQLESGLISPTDVTNDALAFIRPMALTMQQWLTPRTSSNGSSNKAENTSRIYTLNVLPPSSANLSSPSIRAVMYTLRPTSLYRNLLELRMHYATLYKLRLSDLSSLTDLALVEDEEATVTLSRRYLRAPFFCHGPPHSLNAATLGVAVIAKALEAVGHEHCAVRGDNCSATGAGGQPQVSPGKATLARFGECLDESLRHLNVTDMDALQTEGEKEPLLFTVAAFQVAEEYLRQSVGRLPLFSRGAVSVADSATERAFFERYCGYLCEREEDPFLSSGQRWARLQCNAAAMNSPRFAALFGCGADQPMVSSQRCSLA</sequence>
<evidence type="ECO:0000256" key="1">
    <source>
        <dbReference type="SAM" id="MobiDB-lite"/>
    </source>
</evidence>
<dbReference type="EMBL" id="JARKHS020027014">
    <property type="protein sequence ID" value="KAK8765754.1"/>
    <property type="molecule type" value="Genomic_DNA"/>
</dbReference>
<reference evidence="3 4" key="1">
    <citation type="journal article" date="2023" name="Arcadia Sci">
        <title>De novo assembly of a long-read Amblyomma americanum tick genome.</title>
        <authorList>
            <person name="Chou S."/>
            <person name="Poskanzer K.E."/>
            <person name="Rollins M."/>
            <person name="Thuy-Boun P.S."/>
        </authorList>
    </citation>
    <scope>NUCLEOTIDE SEQUENCE [LARGE SCALE GENOMIC DNA]</scope>
    <source>
        <strain evidence="3">F_SG_1</strain>
        <tissue evidence="3">Salivary glands</tissue>
    </source>
</reference>
<name>A0AAQ4DTG4_AMBAM</name>
<dbReference type="Proteomes" id="UP001321473">
    <property type="component" value="Unassembled WGS sequence"/>
</dbReference>
<accession>A0AAQ4DTG4</accession>
<feature type="compositionally biased region" description="Polar residues" evidence="1">
    <location>
        <begin position="1"/>
        <end position="10"/>
    </location>
</feature>
<dbReference type="AlphaFoldDB" id="A0AAQ4DTG4"/>
<dbReference type="GO" id="GO:0004222">
    <property type="term" value="F:metalloendopeptidase activity"/>
    <property type="evidence" value="ECO:0007669"/>
    <property type="project" value="InterPro"/>
</dbReference>
<proteinExistence type="predicted"/>
<organism evidence="3 4">
    <name type="scientific">Amblyomma americanum</name>
    <name type="common">Lone star tick</name>
    <dbReference type="NCBI Taxonomy" id="6943"/>
    <lineage>
        <taxon>Eukaryota</taxon>
        <taxon>Metazoa</taxon>
        <taxon>Ecdysozoa</taxon>
        <taxon>Arthropoda</taxon>
        <taxon>Chelicerata</taxon>
        <taxon>Arachnida</taxon>
        <taxon>Acari</taxon>
        <taxon>Parasitiformes</taxon>
        <taxon>Ixodida</taxon>
        <taxon>Ixodoidea</taxon>
        <taxon>Ixodidae</taxon>
        <taxon>Amblyomminae</taxon>
        <taxon>Amblyomma</taxon>
    </lineage>
</organism>
<dbReference type="PROSITE" id="PS51885">
    <property type="entry name" value="NEPRILYSIN"/>
    <property type="match status" value="1"/>
</dbReference>
<keyword evidence="4" id="KW-1185">Reference proteome</keyword>
<keyword evidence="2" id="KW-1133">Transmembrane helix</keyword>
<keyword evidence="2" id="KW-0472">Membrane</keyword>
<evidence type="ECO:0000313" key="3">
    <source>
        <dbReference type="EMBL" id="KAK8765754.1"/>
    </source>
</evidence>
<protein>
    <submittedName>
        <fullName evidence="3">Uncharacterized protein</fullName>
    </submittedName>
</protein>